<feature type="domain" description="J" evidence="6">
    <location>
        <begin position="4"/>
        <end position="65"/>
    </location>
</feature>
<evidence type="ECO:0000256" key="1">
    <source>
        <dbReference type="ARBA" id="ARBA00023186"/>
    </source>
</evidence>
<evidence type="ECO:0000313" key="7">
    <source>
        <dbReference type="EMBL" id="ESN96528.1"/>
    </source>
</evidence>
<dbReference type="InterPro" id="IPR051948">
    <property type="entry name" value="Hsp70_co-chaperone_J-domain"/>
</dbReference>
<dbReference type="CDD" id="cd06257">
    <property type="entry name" value="DnaJ"/>
    <property type="match status" value="1"/>
</dbReference>
<dbReference type="KEGG" id="hro:HELRODRAFT_138461"/>
<dbReference type="PROSITE" id="PS50076">
    <property type="entry name" value="DNAJ_2"/>
    <property type="match status" value="1"/>
</dbReference>
<dbReference type="EnsemblMetazoa" id="HelroT138461">
    <property type="protein sequence ID" value="HelroP138461"/>
    <property type="gene ID" value="HelroG138461"/>
</dbReference>
<reference evidence="9" key="1">
    <citation type="submission" date="2012-12" db="EMBL/GenBank/DDBJ databases">
        <authorList>
            <person name="Hellsten U."/>
            <person name="Grimwood J."/>
            <person name="Chapman J.A."/>
            <person name="Shapiro H."/>
            <person name="Aerts A."/>
            <person name="Otillar R.P."/>
            <person name="Terry A.Y."/>
            <person name="Boore J.L."/>
            <person name="Simakov O."/>
            <person name="Marletaz F."/>
            <person name="Cho S.-J."/>
            <person name="Edsinger-Gonzales E."/>
            <person name="Havlak P."/>
            <person name="Kuo D.-H."/>
            <person name="Larsson T."/>
            <person name="Lv J."/>
            <person name="Arendt D."/>
            <person name="Savage R."/>
            <person name="Osoegawa K."/>
            <person name="de Jong P."/>
            <person name="Lindberg D.R."/>
            <person name="Seaver E.C."/>
            <person name="Weisblat D.A."/>
            <person name="Putnam N.H."/>
            <person name="Grigoriev I.V."/>
            <person name="Rokhsar D.S."/>
        </authorList>
    </citation>
    <scope>NUCLEOTIDE SEQUENCE</scope>
</reference>
<evidence type="ECO:0000313" key="8">
    <source>
        <dbReference type="EnsemblMetazoa" id="HelroP138461"/>
    </source>
</evidence>
<comment type="function">
    <text evidence="4">Co-chaperone for Hsp70 protein HSPA5/BiP that acts as a key repressor of the ERN1/IRE1-mediated unfolded protein response (UPR). J domain-containing co-chaperones stimulate the ATPase activity of Hsp70 proteins and are required for efficient substrate recognition by Hsp70 proteins. In the unstressed endoplasmic reticulum, interacts with the luminal region of ERN1/IRE1 and selectively recruits HSPA5/BiP: HSPA5/BiP disrupts the dimerization of the active ERN1/IRE1 luminal region, thereby inactivating ERN1/IRE1. Also involved in endoplasmic reticulum-associated degradation (ERAD) of misfolded proteins. Required for survival of B-cell progenitors and normal antibody production.</text>
</comment>
<dbReference type="SUPFAM" id="SSF46565">
    <property type="entry name" value="Chaperone J-domain"/>
    <property type="match status" value="1"/>
</dbReference>
<dbReference type="GeneID" id="20196501"/>
<keyword evidence="1" id="KW-0143">Chaperone</keyword>
<dbReference type="eggNOG" id="KOG0714">
    <property type="taxonomic scope" value="Eukaryota"/>
</dbReference>
<dbReference type="STRING" id="6412.T1EIV1"/>
<dbReference type="Pfam" id="PF00226">
    <property type="entry name" value="DnaJ"/>
    <property type="match status" value="1"/>
</dbReference>
<dbReference type="EMBL" id="KB097495">
    <property type="protein sequence ID" value="ESN96528.1"/>
    <property type="molecule type" value="Genomic_DNA"/>
</dbReference>
<dbReference type="AlphaFoldDB" id="T1EIV1"/>
<dbReference type="OrthoDB" id="10250354at2759"/>
<dbReference type="SMART" id="SM00271">
    <property type="entry name" value="DnaJ"/>
    <property type="match status" value="1"/>
</dbReference>
<evidence type="ECO:0000259" key="6">
    <source>
        <dbReference type="PROSITE" id="PS50076"/>
    </source>
</evidence>
<evidence type="ECO:0000256" key="4">
    <source>
        <dbReference type="ARBA" id="ARBA00045428"/>
    </source>
</evidence>
<protein>
    <recommendedName>
        <fullName evidence="2">DnaJ homolog subfamily B member 9</fullName>
    </recommendedName>
    <alternativeName>
        <fullName evidence="3">Endoplasmic reticulum DNA J domain-containing protein 4</fullName>
    </alternativeName>
</protein>
<sequence>TGLDPYVVLGLGSKATEDQIKKAYRDMAKKYHPDKNKSKGAEEKFKEIGAAYDILKDPIKKKAHD</sequence>
<accession>T1EIV1</accession>
<dbReference type="EMBL" id="AMQM01001405">
    <property type="status" value="NOT_ANNOTATED_CDS"/>
    <property type="molecule type" value="Genomic_DNA"/>
</dbReference>
<dbReference type="Proteomes" id="UP000015101">
    <property type="component" value="Unassembled WGS sequence"/>
</dbReference>
<dbReference type="CTD" id="20196501"/>
<proteinExistence type="predicted"/>
<name>T1EIV1_HELRO</name>
<evidence type="ECO:0000313" key="9">
    <source>
        <dbReference type="Proteomes" id="UP000015101"/>
    </source>
</evidence>
<dbReference type="RefSeq" id="XP_009025681.1">
    <property type="nucleotide sequence ID" value="XM_009027433.1"/>
</dbReference>
<dbReference type="InterPro" id="IPR036869">
    <property type="entry name" value="J_dom_sf"/>
</dbReference>
<gene>
    <name evidence="8" type="primary">20196501</name>
    <name evidence="7" type="ORF">HELRODRAFT_138461</name>
</gene>
<dbReference type="FunFam" id="1.10.287.110:FF:000100">
    <property type="entry name" value="DnaJ domain containing protein"/>
    <property type="match status" value="1"/>
</dbReference>
<dbReference type="Gene3D" id="1.10.287.110">
    <property type="entry name" value="DnaJ domain"/>
    <property type="match status" value="1"/>
</dbReference>
<dbReference type="OMA" id="AEPFREI"/>
<keyword evidence="9" id="KW-1185">Reference proteome</keyword>
<reference evidence="7 9" key="2">
    <citation type="journal article" date="2013" name="Nature">
        <title>Insights into bilaterian evolution from three spiralian genomes.</title>
        <authorList>
            <person name="Simakov O."/>
            <person name="Marletaz F."/>
            <person name="Cho S.J."/>
            <person name="Edsinger-Gonzales E."/>
            <person name="Havlak P."/>
            <person name="Hellsten U."/>
            <person name="Kuo D.H."/>
            <person name="Larsson T."/>
            <person name="Lv J."/>
            <person name="Arendt D."/>
            <person name="Savage R."/>
            <person name="Osoegawa K."/>
            <person name="de Jong P."/>
            <person name="Grimwood J."/>
            <person name="Chapman J.A."/>
            <person name="Shapiro H."/>
            <person name="Aerts A."/>
            <person name="Otillar R.P."/>
            <person name="Terry A.Y."/>
            <person name="Boore J.L."/>
            <person name="Grigoriev I.V."/>
            <person name="Lindberg D.R."/>
            <person name="Seaver E.C."/>
            <person name="Weisblat D.A."/>
            <person name="Putnam N.H."/>
            <person name="Rokhsar D.S."/>
        </authorList>
    </citation>
    <scope>NUCLEOTIDE SEQUENCE</scope>
</reference>
<evidence type="ECO:0000256" key="5">
    <source>
        <dbReference type="ARBA" id="ARBA00046365"/>
    </source>
</evidence>
<dbReference type="HOGENOM" id="CLU_017633_18_3_1"/>
<dbReference type="InParanoid" id="T1EIV1"/>
<comment type="subunit">
    <text evidence="5">Interacts with HSPA5/BiP; interaction is direct. Interacts with ERN1/IRE1 (via the luminal region). Interacts with DERL1.</text>
</comment>
<evidence type="ECO:0000256" key="2">
    <source>
        <dbReference type="ARBA" id="ARBA00040158"/>
    </source>
</evidence>
<dbReference type="PANTHER" id="PTHR44360">
    <property type="entry name" value="DNAJ HOMOLOG SUBFAMILY B MEMBER 9"/>
    <property type="match status" value="1"/>
</dbReference>
<evidence type="ECO:0000256" key="3">
    <source>
        <dbReference type="ARBA" id="ARBA00041533"/>
    </source>
</evidence>
<organism evidence="8 9">
    <name type="scientific">Helobdella robusta</name>
    <name type="common">Californian leech</name>
    <dbReference type="NCBI Taxonomy" id="6412"/>
    <lineage>
        <taxon>Eukaryota</taxon>
        <taxon>Metazoa</taxon>
        <taxon>Spiralia</taxon>
        <taxon>Lophotrochozoa</taxon>
        <taxon>Annelida</taxon>
        <taxon>Clitellata</taxon>
        <taxon>Hirudinea</taxon>
        <taxon>Rhynchobdellida</taxon>
        <taxon>Glossiphoniidae</taxon>
        <taxon>Helobdella</taxon>
    </lineage>
</organism>
<dbReference type="PRINTS" id="PR00625">
    <property type="entry name" value="JDOMAIN"/>
</dbReference>
<dbReference type="PANTHER" id="PTHR44360:SF1">
    <property type="entry name" value="DNAJ HOMOLOG SUBFAMILY B MEMBER 9"/>
    <property type="match status" value="1"/>
</dbReference>
<reference evidence="8" key="3">
    <citation type="submission" date="2015-06" db="UniProtKB">
        <authorList>
            <consortium name="EnsemblMetazoa"/>
        </authorList>
    </citation>
    <scope>IDENTIFICATION</scope>
</reference>
<dbReference type="InterPro" id="IPR001623">
    <property type="entry name" value="DnaJ_domain"/>
</dbReference>